<keyword evidence="7" id="KW-0408">Iron</keyword>
<evidence type="ECO:0000256" key="6">
    <source>
        <dbReference type="ARBA" id="ARBA00023002"/>
    </source>
</evidence>
<keyword evidence="6" id="KW-0560">Oxidoreductase</keyword>
<feature type="transmembrane region" description="Helical" evidence="12">
    <location>
        <begin position="72"/>
        <end position="90"/>
    </location>
</feature>
<dbReference type="GO" id="GO:0120547">
    <property type="term" value="F:heme A synthase activity"/>
    <property type="evidence" value="ECO:0007669"/>
    <property type="project" value="UniProtKB-EC"/>
</dbReference>
<keyword evidence="8" id="KW-0350">Heme biosynthesis</keyword>
<dbReference type="PANTHER" id="PTHR23289">
    <property type="entry name" value="CYTOCHROME C OXIDASE ASSEMBLY PROTEIN COX15"/>
    <property type="match status" value="1"/>
</dbReference>
<feature type="transmembrane region" description="Helical" evidence="12">
    <location>
        <begin position="361"/>
        <end position="385"/>
    </location>
</feature>
<organism evidence="13">
    <name type="scientific">Cacopsylla melanoneura</name>
    <dbReference type="NCBI Taxonomy" id="428564"/>
    <lineage>
        <taxon>Eukaryota</taxon>
        <taxon>Metazoa</taxon>
        <taxon>Ecdysozoa</taxon>
        <taxon>Arthropoda</taxon>
        <taxon>Hexapoda</taxon>
        <taxon>Insecta</taxon>
        <taxon>Pterygota</taxon>
        <taxon>Neoptera</taxon>
        <taxon>Paraneoptera</taxon>
        <taxon>Hemiptera</taxon>
        <taxon>Sternorrhyncha</taxon>
        <taxon>Psylloidea</taxon>
        <taxon>Psyllidae</taxon>
        <taxon>Psyllinae</taxon>
        <taxon>Cacopsylla</taxon>
    </lineage>
</organism>
<dbReference type="PANTHER" id="PTHR23289:SF2">
    <property type="entry name" value="CYTOCHROME C OXIDASE ASSEMBLY PROTEIN COX15 HOMOLOG"/>
    <property type="match status" value="1"/>
</dbReference>
<evidence type="ECO:0000256" key="11">
    <source>
        <dbReference type="ARBA" id="ARBA00048044"/>
    </source>
</evidence>
<comment type="cofactor">
    <cofactor evidence="1">
        <name>heme b</name>
        <dbReference type="ChEBI" id="CHEBI:60344"/>
    </cofactor>
</comment>
<evidence type="ECO:0000313" key="13">
    <source>
        <dbReference type="EMBL" id="CAG6660332.1"/>
    </source>
</evidence>
<dbReference type="EMBL" id="HBUF01196756">
    <property type="protein sequence ID" value="CAG6660333.1"/>
    <property type="molecule type" value="Transcribed_RNA"/>
</dbReference>
<keyword evidence="5 12" id="KW-1133">Transmembrane helix</keyword>
<evidence type="ECO:0000256" key="10">
    <source>
        <dbReference type="ARBA" id="ARBA00044501"/>
    </source>
</evidence>
<feature type="transmembrane region" description="Helical" evidence="12">
    <location>
        <begin position="222"/>
        <end position="243"/>
    </location>
</feature>
<comment type="pathway">
    <text evidence="10">Porphyrin-containing compound metabolism; heme A biosynthesis; heme A from heme O: step 1/1.</text>
</comment>
<feature type="transmembrane region" description="Helical" evidence="12">
    <location>
        <begin position="332"/>
        <end position="349"/>
    </location>
</feature>
<sequence>MLKILFKKGASIQLGCKLFSHHGQTVCKSPQFQKISFNSNNSTRWSSHVATSVSKTMSNPTILAQPSRSTGYWLLGCSGMVFGAVVLGGVTRLTESGLSMVTWKLFGEKLPKNSAEWIEEFNLYKEYPEFKLKNKDISLEEFKRIWWMEYLHRMWGRCIGAAFFIPASILWYKGRFNSGMKKRVLLFGTLIGCQGLLGWYMVKSGLEDRFHTQSDVPRVSQYRLASHLSMAFVLYSGLLWTALDQLLPKEKALTMTDASRTAVLRLKRFAHLSKGFIFVTALSGAFVAGLDAGLVYNSFPLMGDRFIPSDLLAFSPTLRNFTENPTTVQFDHRILGITTFSLITAQWLMGRRLGLTPRARLALNCVAGMAYMQVALGITTLLTYVPVSIAALHQSGSLVLLSMAIWLSHEMKHIKRKRLR</sequence>
<feature type="transmembrane region" description="Helical" evidence="12">
    <location>
        <begin position="154"/>
        <end position="172"/>
    </location>
</feature>
<evidence type="ECO:0000256" key="2">
    <source>
        <dbReference type="ARBA" id="ARBA00004141"/>
    </source>
</evidence>
<dbReference type="InterPro" id="IPR003780">
    <property type="entry name" value="COX15/CtaA_fam"/>
</dbReference>
<feature type="transmembrane region" description="Helical" evidence="12">
    <location>
        <begin position="184"/>
        <end position="202"/>
    </location>
</feature>
<keyword evidence="4" id="KW-0479">Metal-binding</keyword>
<dbReference type="GO" id="GO:0016653">
    <property type="term" value="F:oxidoreductase activity, acting on NAD(P)H, heme protein as acceptor"/>
    <property type="evidence" value="ECO:0007669"/>
    <property type="project" value="TreeGrafter"/>
</dbReference>
<evidence type="ECO:0000256" key="1">
    <source>
        <dbReference type="ARBA" id="ARBA00001970"/>
    </source>
</evidence>
<evidence type="ECO:0000256" key="8">
    <source>
        <dbReference type="ARBA" id="ARBA00023133"/>
    </source>
</evidence>
<evidence type="ECO:0000256" key="3">
    <source>
        <dbReference type="ARBA" id="ARBA00022692"/>
    </source>
</evidence>
<evidence type="ECO:0000256" key="4">
    <source>
        <dbReference type="ARBA" id="ARBA00022723"/>
    </source>
</evidence>
<keyword evidence="3 12" id="KW-0812">Transmembrane</keyword>
<dbReference type="EMBL" id="HBUF01196755">
    <property type="protein sequence ID" value="CAG6660332.1"/>
    <property type="molecule type" value="Transcribed_RNA"/>
</dbReference>
<evidence type="ECO:0000256" key="7">
    <source>
        <dbReference type="ARBA" id="ARBA00023004"/>
    </source>
</evidence>
<dbReference type="Pfam" id="PF02628">
    <property type="entry name" value="COX15-CtaA"/>
    <property type="match status" value="1"/>
</dbReference>
<dbReference type="GO" id="GO:0005743">
    <property type="term" value="C:mitochondrial inner membrane"/>
    <property type="evidence" value="ECO:0007669"/>
    <property type="project" value="TreeGrafter"/>
</dbReference>
<reference evidence="13" key="1">
    <citation type="submission" date="2021-05" db="EMBL/GenBank/DDBJ databases">
        <authorList>
            <person name="Alioto T."/>
            <person name="Alioto T."/>
            <person name="Gomez Garrido J."/>
        </authorList>
    </citation>
    <scope>NUCLEOTIDE SEQUENCE</scope>
</reference>
<feature type="transmembrane region" description="Helical" evidence="12">
    <location>
        <begin position="275"/>
        <end position="296"/>
    </location>
</feature>
<dbReference type="GO" id="GO:0006784">
    <property type="term" value="P:heme A biosynthetic process"/>
    <property type="evidence" value="ECO:0007669"/>
    <property type="project" value="InterPro"/>
</dbReference>
<dbReference type="InterPro" id="IPR023754">
    <property type="entry name" value="HemeA_Synthase_type2"/>
</dbReference>
<name>A0A8D8WHE6_9HEMI</name>
<evidence type="ECO:0000256" key="5">
    <source>
        <dbReference type="ARBA" id="ARBA00022989"/>
    </source>
</evidence>
<dbReference type="GO" id="GO:0046872">
    <property type="term" value="F:metal ion binding"/>
    <property type="evidence" value="ECO:0007669"/>
    <property type="project" value="UniProtKB-KW"/>
</dbReference>
<dbReference type="AlphaFoldDB" id="A0A8D8WHE6"/>
<evidence type="ECO:0000256" key="12">
    <source>
        <dbReference type="SAM" id="Phobius"/>
    </source>
</evidence>
<keyword evidence="9 12" id="KW-0472">Membrane</keyword>
<feature type="transmembrane region" description="Helical" evidence="12">
    <location>
        <begin position="391"/>
        <end position="408"/>
    </location>
</feature>
<accession>A0A8D8WHE6</accession>
<protein>
    <submittedName>
        <fullName evidence="13">Cytochrome c oxidase assembly protein COX15 homolog</fullName>
    </submittedName>
</protein>
<proteinExistence type="predicted"/>
<evidence type="ECO:0000256" key="9">
    <source>
        <dbReference type="ARBA" id="ARBA00023136"/>
    </source>
</evidence>
<comment type="subcellular location">
    <subcellularLocation>
        <location evidence="2">Membrane</location>
        <topology evidence="2">Multi-pass membrane protein</topology>
    </subcellularLocation>
</comment>
<comment type="catalytic activity">
    <reaction evidence="11">
        <text>Fe(II)-heme o + 2 A + H2O = Fe(II)-heme a + 2 AH2</text>
        <dbReference type="Rhea" id="RHEA:63388"/>
        <dbReference type="ChEBI" id="CHEBI:13193"/>
        <dbReference type="ChEBI" id="CHEBI:15377"/>
        <dbReference type="ChEBI" id="CHEBI:17499"/>
        <dbReference type="ChEBI" id="CHEBI:60530"/>
        <dbReference type="ChEBI" id="CHEBI:61715"/>
        <dbReference type="EC" id="1.17.99.9"/>
    </reaction>
    <physiologicalReaction direction="left-to-right" evidence="11">
        <dbReference type="Rhea" id="RHEA:63389"/>
    </physiologicalReaction>
</comment>